<dbReference type="Proteomes" id="UP001627154">
    <property type="component" value="Unassembled WGS sequence"/>
</dbReference>
<evidence type="ECO:0000256" key="5">
    <source>
        <dbReference type="SAM" id="SignalP"/>
    </source>
</evidence>
<dbReference type="PANTHER" id="PTHR22595:SF197">
    <property type="entry name" value="CHITINASE FAMILY PROTEIN"/>
    <property type="match status" value="1"/>
</dbReference>
<dbReference type="SUPFAM" id="SSF53955">
    <property type="entry name" value="Lysozyme-like"/>
    <property type="match status" value="1"/>
</dbReference>
<name>A0ABD2WHI8_9HYME</name>
<evidence type="ECO:0000256" key="1">
    <source>
        <dbReference type="ARBA" id="ARBA00022801"/>
    </source>
</evidence>
<keyword evidence="2" id="KW-0119">Carbohydrate metabolism</keyword>
<accession>A0ABD2WHI8</accession>
<keyword evidence="5" id="KW-0732">Signal</keyword>
<proteinExistence type="predicted"/>
<dbReference type="InterPro" id="IPR000726">
    <property type="entry name" value="Glyco_hydro_19_cat"/>
</dbReference>
<protein>
    <recommendedName>
        <fullName evidence="6">Glycoside hydrolase family 19 catalytic domain-containing protein</fullName>
    </recommendedName>
</protein>
<keyword evidence="1" id="KW-0378">Hydrolase</keyword>
<dbReference type="CDD" id="cd00325">
    <property type="entry name" value="chitinase_GH19"/>
    <property type="match status" value="1"/>
</dbReference>
<dbReference type="Gene3D" id="1.10.530.10">
    <property type="match status" value="1"/>
</dbReference>
<dbReference type="GO" id="GO:0000272">
    <property type="term" value="P:polysaccharide catabolic process"/>
    <property type="evidence" value="ECO:0007669"/>
    <property type="project" value="UniProtKB-KW"/>
</dbReference>
<dbReference type="PANTHER" id="PTHR22595">
    <property type="entry name" value="CHITINASE-RELATED"/>
    <property type="match status" value="1"/>
</dbReference>
<organism evidence="7 8">
    <name type="scientific">Trichogramma kaykai</name>
    <dbReference type="NCBI Taxonomy" id="54128"/>
    <lineage>
        <taxon>Eukaryota</taxon>
        <taxon>Metazoa</taxon>
        <taxon>Ecdysozoa</taxon>
        <taxon>Arthropoda</taxon>
        <taxon>Hexapoda</taxon>
        <taxon>Insecta</taxon>
        <taxon>Pterygota</taxon>
        <taxon>Neoptera</taxon>
        <taxon>Endopterygota</taxon>
        <taxon>Hymenoptera</taxon>
        <taxon>Apocrita</taxon>
        <taxon>Proctotrupomorpha</taxon>
        <taxon>Chalcidoidea</taxon>
        <taxon>Trichogrammatidae</taxon>
        <taxon>Trichogramma</taxon>
    </lineage>
</organism>
<evidence type="ECO:0000313" key="7">
    <source>
        <dbReference type="EMBL" id="KAL3391992.1"/>
    </source>
</evidence>
<evidence type="ECO:0000256" key="2">
    <source>
        <dbReference type="ARBA" id="ARBA00023277"/>
    </source>
</evidence>
<comment type="caution">
    <text evidence="7">The sequence shown here is derived from an EMBL/GenBank/DDBJ whole genome shotgun (WGS) entry which is preliminary data.</text>
</comment>
<dbReference type="Pfam" id="PF00182">
    <property type="entry name" value="Glyco_hydro_19"/>
    <property type="match status" value="1"/>
</dbReference>
<dbReference type="EMBL" id="JBJJXI010000107">
    <property type="protein sequence ID" value="KAL3391992.1"/>
    <property type="molecule type" value="Genomic_DNA"/>
</dbReference>
<keyword evidence="8" id="KW-1185">Reference proteome</keyword>
<sequence length="218" mass="24580">MLEPIFFLSIFSVLGSFCDAAASVSQAEFNAALKSNGFKVQKAEIYNHFVEGTKDFTREETAMFLAQLLHESVGFAFREELMCLRAGNDCATRYKDRVGLPGKVYYGRGYIQLTWGENYRAASRALGMGDKLLQQPELVARDTRLSMLVSSWFWKAKVRPRLSGANRNKFGATTRAINAGECTSARLHERAKKRWRIYEKVAKALNVGHKAIENGCYN</sequence>
<reference evidence="7 8" key="1">
    <citation type="journal article" date="2024" name="bioRxiv">
        <title>A reference genome for Trichogramma kaykai: A tiny desert-dwelling parasitoid wasp with competing sex-ratio distorters.</title>
        <authorList>
            <person name="Culotta J."/>
            <person name="Lindsey A.R."/>
        </authorList>
    </citation>
    <scope>NUCLEOTIDE SEQUENCE [LARGE SCALE GENOMIC DNA]</scope>
    <source>
        <strain evidence="7 8">KSX58</strain>
    </source>
</reference>
<dbReference type="GO" id="GO:0016798">
    <property type="term" value="F:hydrolase activity, acting on glycosyl bonds"/>
    <property type="evidence" value="ECO:0007669"/>
    <property type="project" value="UniProtKB-KW"/>
</dbReference>
<dbReference type="InterPro" id="IPR023346">
    <property type="entry name" value="Lysozyme-like_dom_sf"/>
</dbReference>
<keyword evidence="3" id="KW-0326">Glycosidase</keyword>
<feature type="signal peptide" evidence="5">
    <location>
        <begin position="1"/>
        <end position="20"/>
    </location>
</feature>
<feature type="chain" id="PRO_5044875811" description="Glycoside hydrolase family 19 catalytic domain-containing protein" evidence="5">
    <location>
        <begin position="21"/>
        <end position="218"/>
    </location>
</feature>
<feature type="domain" description="Glycoside hydrolase family 19 catalytic" evidence="6">
    <location>
        <begin position="51"/>
        <end position="163"/>
    </location>
</feature>
<evidence type="ECO:0000259" key="6">
    <source>
        <dbReference type="Pfam" id="PF00182"/>
    </source>
</evidence>
<evidence type="ECO:0000256" key="3">
    <source>
        <dbReference type="ARBA" id="ARBA00023295"/>
    </source>
</evidence>
<keyword evidence="4" id="KW-0624">Polysaccharide degradation</keyword>
<evidence type="ECO:0000256" key="4">
    <source>
        <dbReference type="ARBA" id="ARBA00023326"/>
    </source>
</evidence>
<evidence type="ECO:0000313" key="8">
    <source>
        <dbReference type="Proteomes" id="UP001627154"/>
    </source>
</evidence>
<gene>
    <name evidence="7" type="ORF">TKK_013322</name>
</gene>
<dbReference type="AlphaFoldDB" id="A0ABD2WHI8"/>